<evidence type="ECO:0000256" key="10">
    <source>
        <dbReference type="RuleBase" id="RU361161"/>
    </source>
</evidence>
<evidence type="ECO:0000256" key="7">
    <source>
        <dbReference type="ARBA" id="ARBA00022801"/>
    </source>
</evidence>
<dbReference type="InterPro" id="IPR051915">
    <property type="entry name" value="Cellulose_Degrad_GH3"/>
</dbReference>
<organism evidence="12 13">
    <name type="scientific">Flavobacterium limicola</name>
    <dbReference type="NCBI Taxonomy" id="180441"/>
    <lineage>
        <taxon>Bacteria</taxon>
        <taxon>Pseudomonadati</taxon>
        <taxon>Bacteroidota</taxon>
        <taxon>Flavobacteriia</taxon>
        <taxon>Flavobacteriales</taxon>
        <taxon>Flavobacteriaceae</taxon>
        <taxon>Flavobacterium</taxon>
    </lineage>
</organism>
<keyword evidence="8 10" id="KW-0326">Glycosidase</keyword>
<comment type="subcellular location">
    <subcellularLocation>
        <location evidence="2">Periplasm</location>
    </subcellularLocation>
</comment>
<feature type="domain" description="Fibronectin type III-like" evidence="11">
    <location>
        <begin position="704"/>
        <end position="773"/>
    </location>
</feature>
<evidence type="ECO:0000256" key="8">
    <source>
        <dbReference type="ARBA" id="ARBA00023295"/>
    </source>
</evidence>
<dbReference type="InterPro" id="IPR002772">
    <property type="entry name" value="Glyco_hydro_3_C"/>
</dbReference>
<dbReference type="SUPFAM" id="SSF52279">
    <property type="entry name" value="Beta-D-glucan exohydrolase, C-terminal domain"/>
    <property type="match status" value="1"/>
</dbReference>
<dbReference type="InterPro" id="IPR019800">
    <property type="entry name" value="Glyco_hydro_3_AS"/>
</dbReference>
<dbReference type="GO" id="GO:0042597">
    <property type="term" value="C:periplasmic space"/>
    <property type="evidence" value="ECO:0007669"/>
    <property type="project" value="UniProtKB-SubCell"/>
</dbReference>
<protein>
    <recommendedName>
        <fullName evidence="9">Periplasmic beta-glucosidase</fullName>
        <ecNumber evidence="4">3.2.1.21</ecNumber>
    </recommendedName>
</protein>
<dbReference type="FunFam" id="3.20.20.300:FF:000005">
    <property type="entry name" value="Periplasmic beta-glucosidase"/>
    <property type="match status" value="1"/>
</dbReference>
<evidence type="ECO:0000256" key="4">
    <source>
        <dbReference type="ARBA" id="ARBA00012744"/>
    </source>
</evidence>
<dbReference type="SMART" id="SM01217">
    <property type="entry name" value="Fn3_like"/>
    <property type="match status" value="1"/>
</dbReference>
<dbReference type="InterPro" id="IPR017853">
    <property type="entry name" value="GH"/>
</dbReference>
<reference evidence="12 13" key="1">
    <citation type="submission" date="2018-10" db="EMBL/GenBank/DDBJ databases">
        <title>Genomic Encyclopedia of Archaeal and Bacterial Type Strains, Phase II (KMG-II): from individual species to whole genera.</title>
        <authorList>
            <person name="Goeker M."/>
        </authorList>
    </citation>
    <scope>NUCLEOTIDE SEQUENCE [LARGE SCALE GENOMIC DNA]</scope>
    <source>
        <strain evidence="12 13">DSM 15094</strain>
    </source>
</reference>
<comment type="caution">
    <text evidence="12">The sequence shown here is derived from an EMBL/GenBank/DDBJ whole genome shotgun (WGS) entry which is preliminary data.</text>
</comment>
<dbReference type="FunFam" id="2.60.40.10:FF:000495">
    <property type="entry name" value="Periplasmic beta-glucosidase"/>
    <property type="match status" value="1"/>
</dbReference>
<comment type="similarity">
    <text evidence="3 10">Belongs to the glycosyl hydrolase 3 family.</text>
</comment>
<name>A0A495S967_9FLAO</name>
<sequence>MNKEVGSFTGLLIVIKWIKMKNKSLLASFAIAALVITGCSNKILKSHVSYSKENLLNTKVDSVLQLMTLEEKVGQLNQYNGFWDITGPTPKEGQAAKKYEDLKKGLVGSMLNVKGVKDVKALQKIAVEQTRLGIPLLFGFDVIHGYKTISPIPLAEAASWDLEAMKKSAAIAAEEAAAVGLNWTFAPMVDIARDARWGRVMEGAGEDPFLGSKIAVARVQGFQGEDLAAVNTILACAKHFAGYAFAESGRDYNTVDISETVLQNTIFPPFKAAVDAGVRTFMNSFNELNGIPATGNAYLQREVLKKDWKFDGFVVSDWGSINEMIPHGFAKDSKQAAEIAINAGSDMDMESSAYVEHLVALVKEGKVKESIIDDAARRILKVKFELGLFDDPYKYCDENRELATVGKAEFQEGVLDMAKKSIVLLKNEKELLPLKKSGQKIALIGALANDKTSPLGSWRIAADDNSAVSVLEGLQKYSGNQLTYAKGAEVTEGRTQFIWETKINTTDKSGFAEAIAAAKQADVVVMVLGEHGLQSGEGRSRTDIGLPGVQQELLEAVYKVNPNVVLVLNNGRPLAIPWADENIPAIVEGWHLGTQSGNAIAQVLYGDYNPSGKLPMTFPRNVGQIPIYYNYKNTGRPVMNEPESVFWSHYIDEKNTPLYPFGHGLSYSKFEYSDLQVSSKTFAENGKIEVSVNLKNTGKVNGKEVVQLYIRDLIGSITRPVKELKGFEMIELQPNETKKVVFTIDEKTIEYFTANRKWEAEAGDFKVFIGGSSVTKLEGDFQYSN</sequence>
<dbReference type="PANTHER" id="PTHR30620:SF16">
    <property type="entry name" value="LYSOSOMAL BETA GLUCOSIDASE"/>
    <property type="match status" value="1"/>
</dbReference>
<dbReference type="Pfam" id="PF01915">
    <property type="entry name" value="Glyco_hydro_3_C"/>
    <property type="match status" value="1"/>
</dbReference>
<proteinExistence type="inferred from homology"/>
<dbReference type="PRINTS" id="PR00133">
    <property type="entry name" value="GLHYDRLASE3"/>
</dbReference>
<dbReference type="SUPFAM" id="SSF51445">
    <property type="entry name" value="(Trans)glycosidases"/>
    <property type="match status" value="1"/>
</dbReference>
<dbReference type="EC" id="3.2.1.21" evidence="4"/>
<dbReference type="InterPro" id="IPR026891">
    <property type="entry name" value="Fn3-like"/>
</dbReference>
<dbReference type="PANTHER" id="PTHR30620">
    <property type="entry name" value="PERIPLASMIC BETA-GLUCOSIDASE-RELATED"/>
    <property type="match status" value="1"/>
</dbReference>
<evidence type="ECO:0000256" key="3">
    <source>
        <dbReference type="ARBA" id="ARBA00005336"/>
    </source>
</evidence>
<dbReference type="InterPro" id="IPR013783">
    <property type="entry name" value="Ig-like_fold"/>
</dbReference>
<dbReference type="Pfam" id="PF00933">
    <property type="entry name" value="Glyco_hydro_3"/>
    <property type="match status" value="1"/>
</dbReference>
<dbReference type="GO" id="GO:0009251">
    <property type="term" value="P:glucan catabolic process"/>
    <property type="evidence" value="ECO:0007669"/>
    <property type="project" value="TreeGrafter"/>
</dbReference>
<dbReference type="NCBIfam" id="NF011678">
    <property type="entry name" value="PRK15098.1"/>
    <property type="match status" value="1"/>
</dbReference>
<dbReference type="AlphaFoldDB" id="A0A495S967"/>
<evidence type="ECO:0000256" key="9">
    <source>
        <dbReference type="ARBA" id="ARBA00067498"/>
    </source>
</evidence>
<gene>
    <name evidence="12" type="ORF">BC952_1416</name>
</gene>
<accession>A0A495S967</accession>
<dbReference type="InterPro" id="IPR036881">
    <property type="entry name" value="Glyco_hydro_3_C_sf"/>
</dbReference>
<keyword evidence="5" id="KW-0732">Signal</keyword>
<dbReference type="EMBL" id="RBXA01000001">
    <property type="protein sequence ID" value="RKS95716.1"/>
    <property type="molecule type" value="Genomic_DNA"/>
</dbReference>
<keyword evidence="6" id="KW-0574">Periplasm</keyword>
<dbReference type="InterPro" id="IPR036962">
    <property type="entry name" value="Glyco_hydro_3_N_sf"/>
</dbReference>
<dbReference type="Proteomes" id="UP000280091">
    <property type="component" value="Unassembled WGS sequence"/>
</dbReference>
<evidence type="ECO:0000313" key="13">
    <source>
        <dbReference type="Proteomes" id="UP000280091"/>
    </source>
</evidence>
<evidence type="ECO:0000256" key="5">
    <source>
        <dbReference type="ARBA" id="ARBA00022729"/>
    </source>
</evidence>
<comment type="catalytic activity">
    <reaction evidence="1">
        <text>Hydrolysis of terminal, non-reducing beta-D-glucosyl residues with release of beta-D-glucose.</text>
        <dbReference type="EC" id="3.2.1.21"/>
    </reaction>
</comment>
<evidence type="ECO:0000259" key="11">
    <source>
        <dbReference type="SMART" id="SM01217"/>
    </source>
</evidence>
<dbReference type="PROSITE" id="PS00775">
    <property type="entry name" value="GLYCOSYL_HYDROL_F3"/>
    <property type="match status" value="1"/>
</dbReference>
<evidence type="ECO:0000256" key="2">
    <source>
        <dbReference type="ARBA" id="ARBA00004418"/>
    </source>
</evidence>
<dbReference type="InterPro" id="IPR001764">
    <property type="entry name" value="Glyco_hydro_3_N"/>
</dbReference>
<evidence type="ECO:0000256" key="1">
    <source>
        <dbReference type="ARBA" id="ARBA00000448"/>
    </source>
</evidence>
<dbReference type="Gene3D" id="2.60.40.10">
    <property type="entry name" value="Immunoglobulins"/>
    <property type="match status" value="1"/>
</dbReference>
<evidence type="ECO:0000313" key="12">
    <source>
        <dbReference type="EMBL" id="RKS95716.1"/>
    </source>
</evidence>
<keyword evidence="7 10" id="KW-0378">Hydrolase</keyword>
<dbReference type="Gene3D" id="3.20.20.300">
    <property type="entry name" value="Glycoside hydrolase, family 3, N-terminal domain"/>
    <property type="match status" value="1"/>
</dbReference>
<dbReference type="FunFam" id="3.40.50.1700:FF:000004">
    <property type="entry name" value="Periplasmic beta-glucosidase"/>
    <property type="match status" value="1"/>
</dbReference>
<dbReference type="Gene3D" id="3.40.50.1700">
    <property type="entry name" value="Glycoside hydrolase family 3 C-terminal domain"/>
    <property type="match status" value="1"/>
</dbReference>
<evidence type="ECO:0000256" key="6">
    <source>
        <dbReference type="ARBA" id="ARBA00022764"/>
    </source>
</evidence>
<dbReference type="Pfam" id="PF14310">
    <property type="entry name" value="Fn3-like"/>
    <property type="match status" value="1"/>
</dbReference>
<keyword evidence="13" id="KW-1185">Reference proteome</keyword>
<dbReference type="GO" id="GO:0008422">
    <property type="term" value="F:beta-glucosidase activity"/>
    <property type="evidence" value="ECO:0007669"/>
    <property type="project" value="UniProtKB-EC"/>
</dbReference>